<evidence type="ECO:0000256" key="1">
    <source>
        <dbReference type="SAM" id="MobiDB-lite"/>
    </source>
</evidence>
<organism evidence="2 3">
    <name type="scientific">Candidatus Woesebacteria bacterium RIFCSPLOWO2_01_FULL_39_10b</name>
    <dbReference type="NCBI Taxonomy" id="1802517"/>
    <lineage>
        <taxon>Bacteria</taxon>
        <taxon>Candidatus Woeseibacteriota</taxon>
    </lineage>
</organism>
<gene>
    <name evidence="2" type="ORF">A2892_00750</name>
</gene>
<name>A0A1F8BAX9_9BACT</name>
<proteinExistence type="predicted"/>
<feature type="compositionally biased region" description="Pro residues" evidence="1">
    <location>
        <begin position="60"/>
        <end position="71"/>
    </location>
</feature>
<comment type="caution">
    <text evidence="2">The sequence shown here is derived from an EMBL/GenBank/DDBJ whole genome shotgun (WGS) entry which is preliminary data.</text>
</comment>
<dbReference type="Proteomes" id="UP000176404">
    <property type="component" value="Unassembled WGS sequence"/>
</dbReference>
<evidence type="ECO:0000313" key="2">
    <source>
        <dbReference type="EMBL" id="OGM60535.1"/>
    </source>
</evidence>
<evidence type="ECO:0000313" key="3">
    <source>
        <dbReference type="Proteomes" id="UP000176404"/>
    </source>
</evidence>
<protein>
    <submittedName>
        <fullName evidence="2">Uncharacterized protein</fullName>
    </submittedName>
</protein>
<dbReference type="AlphaFoldDB" id="A0A1F8BAX9"/>
<accession>A0A1F8BAX9</accession>
<sequence>MLAEEAEITLVTIADEVNPPCGPGNGPCNPMKPPCNPQCPPACIPAVLPRPCGPTRGDPRPPGPPKPPGPN</sequence>
<reference evidence="2 3" key="1">
    <citation type="journal article" date="2016" name="Nat. Commun.">
        <title>Thousands of microbial genomes shed light on interconnected biogeochemical processes in an aquifer system.</title>
        <authorList>
            <person name="Anantharaman K."/>
            <person name="Brown C.T."/>
            <person name="Hug L.A."/>
            <person name="Sharon I."/>
            <person name="Castelle C.J."/>
            <person name="Probst A.J."/>
            <person name="Thomas B.C."/>
            <person name="Singh A."/>
            <person name="Wilkins M.J."/>
            <person name="Karaoz U."/>
            <person name="Brodie E.L."/>
            <person name="Williams K.H."/>
            <person name="Hubbard S.S."/>
            <person name="Banfield J.F."/>
        </authorList>
    </citation>
    <scope>NUCLEOTIDE SEQUENCE [LARGE SCALE GENOMIC DNA]</scope>
</reference>
<feature type="region of interest" description="Disordered" evidence="1">
    <location>
        <begin position="50"/>
        <end position="71"/>
    </location>
</feature>
<dbReference type="EMBL" id="MGHD01000004">
    <property type="protein sequence ID" value="OGM60535.1"/>
    <property type="molecule type" value="Genomic_DNA"/>
</dbReference>